<feature type="region of interest" description="Disordered" evidence="1">
    <location>
        <begin position="174"/>
        <end position="298"/>
    </location>
</feature>
<name>A0A286UDA8_9AGAM</name>
<feature type="region of interest" description="Disordered" evidence="1">
    <location>
        <begin position="1"/>
        <end position="21"/>
    </location>
</feature>
<dbReference type="OrthoDB" id="541276at2759"/>
<dbReference type="AlphaFoldDB" id="A0A286UDA8"/>
<proteinExistence type="predicted"/>
<evidence type="ECO:0000256" key="1">
    <source>
        <dbReference type="SAM" id="MobiDB-lite"/>
    </source>
</evidence>
<accession>A0A286UDA8</accession>
<protein>
    <submittedName>
        <fullName evidence="2">Uncharacterized protein</fullName>
    </submittedName>
</protein>
<sequence length="311" mass="33566">MSVPSSENPQGATLGDFTIKGHKQPGLYGEVSYGSLTNPDDAEVKSRWPEIGHSDVAIKKLKQGITEDVRKSEIRAVSLVQREGVLNENFLIPSKEVNEAILGDFGLLTKLEDGAEQAKDLQGTAEYYAPRWLCSLSQTQDIVHTATLQSLLVNSSVLRLDIEGVVRHPWITGQKTDNIIPNPPVVTCQGSSASTSGRVLPTRKTSVSSQTGPKGGKSTSNTPQNKTQGQTHKTRTPTNPGSPARTNITPRPESTTNASQPNTRASTSRPTTLVCTTRTPATQPPRVRSKSPSNKKRRSLLSCFGCVSNEK</sequence>
<reference evidence="2 3" key="1">
    <citation type="journal article" date="2017" name="Mol. Ecol.">
        <title>Comparative and population genomic landscape of Phellinus noxius: A hypervariable fungus causing root rot in trees.</title>
        <authorList>
            <person name="Chung C.L."/>
            <person name="Lee T.J."/>
            <person name="Akiba M."/>
            <person name="Lee H.H."/>
            <person name="Kuo T.H."/>
            <person name="Liu D."/>
            <person name="Ke H.M."/>
            <person name="Yokoi T."/>
            <person name="Roa M.B."/>
            <person name="Lu M.J."/>
            <person name="Chang Y.Y."/>
            <person name="Ann P.J."/>
            <person name="Tsai J.N."/>
            <person name="Chen C.Y."/>
            <person name="Tzean S.S."/>
            <person name="Ota Y."/>
            <person name="Hattori T."/>
            <person name="Sahashi N."/>
            <person name="Liou R.F."/>
            <person name="Kikuchi T."/>
            <person name="Tsai I.J."/>
        </authorList>
    </citation>
    <scope>NUCLEOTIDE SEQUENCE [LARGE SCALE GENOMIC DNA]</scope>
    <source>
        <strain evidence="2 3">FFPRI411160</strain>
    </source>
</reference>
<feature type="compositionally biased region" description="Polar residues" evidence="1">
    <location>
        <begin position="1"/>
        <end position="11"/>
    </location>
</feature>
<dbReference type="InterPro" id="IPR011009">
    <property type="entry name" value="Kinase-like_dom_sf"/>
</dbReference>
<dbReference type="Proteomes" id="UP000217199">
    <property type="component" value="Unassembled WGS sequence"/>
</dbReference>
<evidence type="ECO:0000313" key="2">
    <source>
        <dbReference type="EMBL" id="PAV17475.1"/>
    </source>
</evidence>
<evidence type="ECO:0000313" key="3">
    <source>
        <dbReference type="Proteomes" id="UP000217199"/>
    </source>
</evidence>
<comment type="caution">
    <text evidence="2">The sequence shown here is derived from an EMBL/GenBank/DDBJ whole genome shotgun (WGS) entry which is preliminary data.</text>
</comment>
<feature type="compositionally biased region" description="Polar residues" evidence="1">
    <location>
        <begin position="188"/>
        <end position="281"/>
    </location>
</feature>
<dbReference type="EMBL" id="NBII01000007">
    <property type="protein sequence ID" value="PAV17475.1"/>
    <property type="molecule type" value="Genomic_DNA"/>
</dbReference>
<dbReference type="SUPFAM" id="SSF56112">
    <property type="entry name" value="Protein kinase-like (PK-like)"/>
    <property type="match status" value="1"/>
</dbReference>
<dbReference type="InParanoid" id="A0A286UDA8"/>
<keyword evidence="3" id="KW-1185">Reference proteome</keyword>
<feature type="compositionally biased region" description="Basic residues" evidence="1">
    <location>
        <begin position="287"/>
        <end position="298"/>
    </location>
</feature>
<gene>
    <name evidence="2" type="ORF">PNOK_0753900</name>
</gene>
<organism evidence="2 3">
    <name type="scientific">Pyrrhoderma noxium</name>
    <dbReference type="NCBI Taxonomy" id="2282107"/>
    <lineage>
        <taxon>Eukaryota</taxon>
        <taxon>Fungi</taxon>
        <taxon>Dikarya</taxon>
        <taxon>Basidiomycota</taxon>
        <taxon>Agaricomycotina</taxon>
        <taxon>Agaricomycetes</taxon>
        <taxon>Hymenochaetales</taxon>
        <taxon>Hymenochaetaceae</taxon>
        <taxon>Pyrrhoderma</taxon>
    </lineage>
</organism>